<organism evidence="1">
    <name type="scientific">marine sediment metagenome</name>
    <dbReference type="NCBI Taxonomy" id="412755"/>
    <lineage>
        <taxon>unclassified sequences</taxon>
        <taxon>metagenomes</taxon>
        <taxon>ecological metagenomes</taxon>
    </lineage>
</organism>
<sequence>HIAEEYANGGIIILNTGVFGGEYGSYLKKTELDLIRKYDAVKQMPYQTRRRRCGYRMWYHWPNVC</sequence>
<accession>A0A0F8WJ21</accession>
<dbReference type="EMBL" id="LAZR01064785">
    <property type="protein sequence ID" value="KKK56852.1"/>
    <property type="molecule type" value="Genomic_DNA"/>
</dbReference>
<evidence type="ECO:0000313" key="1">
    <source>
        <dbReference type="EMBL" id="KKK56852.1"/>
    </source>
</evidence>
<proteinExistence type="predicted"/>
<protein>
    <submittedName>
        <fullName evidence="1">Uncharacterized protein</fullName>
    </submittedName>
</protein>
<reference evidence="1" key="1">
    <citation type="journal article" date="2015" name="Nature">
        <title>Complex archaea that bridge the gap between prokaryotes and eukaryotes.</title>
        <authorList>
            <person name="Spang A."/>
            <person name="Saw J.H."/>
            <person name="Jorgensen S.L."/>
            <person name="Zaremba-Niedzwiedzka K."/>
            <person name="Martijn J."/>
            <person name="Lind A.E."/>
            <person name="van Eijk R."/>
            <person name="Schleper C."/>
            <person name="Guy L."/>
            <person name="Ettema T.J."/>
        </authorList>
    </citation>
    <scope>NUCLEOTIDE SEQUENCE</scope>
</reference>
<gene>
    <name evidence="1" type="ORF">LCGC14_3060390</name>
</gene>
<dbReference type="AlphaFoldDB" id="A0A0F8WJ21"/>
<feature type="non-terminal residue" evidence="1">
    <location>
        <position position="1"/>
    </location>
</feature>
<comment type="caution">
    <text evidence="1">The sequence shown here is derived from an EMBL/GenBank/DDBJ whole genome shotgun (WGS) entry which is preliminary data.</text>
</comment>
<name>A0A0F8WJ21_9ZZZZ</name>